<dbReference type="Pfam" id="PF08241">
    <property type="entry name" value="Methyltransf_11"/>
    <property type="match status" value="1"/>
</dbReference>
<dbReference type="Gene3D" id="3.40.50.150">
    <property type="entry name" value="Vaccinia Virus protein VP39"/>
    <property type="match status" value="1"/>
</dbReference>
<feature type="domain" description="Methyltransferase type 11" evidence="1">
    <location>
        <begin position="134"/>
        <end position="172"/>
    </location>
</feature>
<keyword evidence="4" id="KW-1185">Reference proteome</keyword>
<dbReference type="InterPro" id="IPR041698">
    <property type="entry name" value="Methyltransf_25"/>
</dbReference>
<dbReference type="PANTHER" id="PTHR42912">
    <property type="entry name" value="METHYLTRANSFERASE"/>
    <property type="match status" value="1"/>
</dbReference>
<feature type="domain" description="Methyltransferase" evidence="2">
    <location>
        <begin position="62"/>
        <end position="122"/>
    </location>
</feature>
<dbReference type="Pfam" id="PF13649">
    <property type="entry name" value="Methyltransf_25"/>
    <property type="match status" value="1"/>
</dbReference>
<dbReference type="GO" id="GO:0008168">
    <property type="term" value="F:methyltransferase activity"/>
    <property type="evidence" value="ECO:0007669"/>
    <property type="project" value="UniProtKB-KW"/>
</dbReference>
<evidence type="ECO:0000259" key="1">
    <source>
        <dbReference type="Pfam" id="PF08241"/>
    </source>
</evidence>
<evidence type="ECO:0000313" key="4">
    <source>
        <dbReference type="Proteomes" id="UP001385809"/>
    </source>
</evidence>
<dbReference type="InterPro" id="IPR050508">
    <property type="entry name" value="Methyltransf_Superfamily"/>
</dbReference>
<proteinExistence type="predicted"/>
<keyword evidence="3" id="KW-0808">Transferase</keyword>
<accession>A0ABU8MQ04</accession>
<dbReference type="PANTHER" id="PTHR42912:SF93">
    <property type="entry name" value="N6-ADENOSINE-METHYLTRANSFERASE TMT1A"/>
    <property type="match status" value="1"/>
</dbReference>
<dbReference type="CDD" id="cd02440">
    <property type="entry name" value="AdoMet_MTases"/>
    <property type="match status" value="1"/>
</dbReference>
<gene>
    <name evidence="3" type="ORF">WCD74_16635</name>
</gene>
<evidence type="ECO:0000313" key="3">
    <source>
        <dbReference type="EMBL" id="MEJ2869405.1"/>
    </source>
</evidence>
<dbReference type="InterPro" id="IPR013216">
    <property type="entry name" value="Methyltransf_11"/>
</dbReference>
<protein>
    <submittedName>
        <fullName evidence="3">Class I SAM-dependent methyltransferase</fullName>
        <ecNumber evidence="3">2.1.-.-</ecNumber>
    </submittedName>
</protein>
<evidence type="ECO:0000259" key="2">
    <source>
        <dbReference type="Pfam" id="PF13649"/>
    </source>
</evidence>
<comment type="caution">
    <text evidence="3">The sequence shown here is derived from an EMBL/GenBank/DDBJ whole genome shotgun (WGS) entry which is preliminary data.</text>
</comment>
<sequence length="274" mass="29166">MSVDAVGGEESVAASRSWWDADAPAYQAEHGAFLGDADFVWCPERLREADAQLLGPVRGRRVLEVGCGAASCARWLTDRGAHAVGLDLSAGMLRQARAASARSGVSVPLVQADASHLPFPDGGSARGSDGGGFDGGFDIACSAFGAVPFVADTAALMREVARVLRPGGRWVFAVNHPLRWIFPDDPGEDGLTVAHSYFDRTGYAEFDDDGRASYVEHHRTVGDRVAEIVDAGFVLEGIVEPEWPAGLTEVWGQWSPLRGALFPGTAIFRCRLPG</sequence>
<reference evidence="3 4" key="1">
    <citation type="submission" date="2024-03" db="EMBL/GenBank/DDBJ databases">
        <title>Actinomycetospora sp. OC33-EN08, a novel actinomycete isolated from wild orchid (Aerides multiflora).</title>
        <authorList>
            <person name="Suriyachadkun C."/>
        </authorList>
    </citation>
    <scope>NUCLEOTIDE SEQUENCE [LARGE SCALE GENOMIC DNA]</scope>
    <source>
        <strain evidence="3 4">OC33-EN08</strain>
    </source>
</reference>
<dbReference type="SUPFAM" id="SSF53335">
    <property type="entry name" value="S-adenosyl-L-methionine-dependent methyltransferases"/>
    <property type="match status" value="1"/>
</dbReference>
<dbReference type="RefSeq" id="WP_337695972.1">
    <property type="nucleotide sequence ID" value="NZ_JBBEGN010000007.1"/>
</dbReference>
<dbReference type="InterPro" id="IPR029063">
    <property type="entry name" value="SAM-dependent_MTases_sf"/>
</dbReference>
<name>A0ABU8MQ04_9PSEU</name>
<dbReference type="EMBL" id="JBBEGN010000007">
    <property type="protein sequence ID" value="MEJ2869405.1"/>
    <property type="molecule type" value="Genomic_DNA"/>
</dbReference>
<keyword evidence="3" id="KW-0489">Methyltransferase</keyword>
<dbReference type="EC" id="2.1.-.-" evidence="3"/>
<dbReference type="Proteomes" id="UP001385809">
    <property type="component" value="Unassembled WGS sequence"/>
</dbReference>
<dbReference type="GO" id="GO:0032259">
    <property type="term" value="P:methylation"/>
    <property type="evidence" value="ECO:0007669"/>
    <property type="project" value="UniProtKB-KW"/>
</dbReference>
<organism evidence="3 4">
    <name type="scientific">Actinomycetospora aurantiaca</name>
    <dbReference type="NCBI Taxonomy" id="3129233"/>
    <lineage>
        <taxon>Bacteria</taxon>
        <taxon>Bacillati</taxon>
        <taxon>Actinomycetota</taxon>
        <taxon>Actinomycetes</taxon>
        <taxon>Pseudonocardiales</taxon>
        <taxon>Pseudonocardiaceae</taxon>
        <taxon>Actinomycetospora</taxon>
    </lineage>
</organism>